<dbReference type="Proteomes" id="UP000046392">
    <property type="component" value="Unplaced"/>
</dbReference>
<dbReference type="WBParaSite" id="SPAL_0000360500.1">
    <property type="protein sequence ID" value="SPAL_0000360500.1"/>
    <property type="gene ID" value="SPAL_0000360500"/>
</dbReference>
<sequence>MLGDETLIVKAKLICYDPFNFVEYFSLHDESEIEIIKENVTAELKSVKKHAVLASVTDLCNKTITVSADKVHYDDIESGDFYVEYTYEYSRRKFEKKIPKDCVRGELFDGWTYPCDFGELNPNLDRPRGEKRHLQWLLQYINSHEPNRGLPIPSK</sequence>
<protein>
    <submittedName>
        <fullName evidence="2">Uncharacterized protein</fullName>
    </submittedName>
</protein>
<name>A0A0N5BC56_STREA</name>
<dbReference type="AlphaFoldDB" id="A0A0N5BC56"/>
<proteinExistence type="predicted"/>
<evidence type="ECO:0000313" key="1">
    <source>
        <dbReference type="Proteomes" id="UP000046392"/>
    </source>
</evidence>
<accession>A0A0N5BC56</accession>
<evidence type="ECO:0000313" key="2">
    <source>
        <dbReference type="WBParaSite" id="SPAL_0000360500.1"/>
    </source>
</evidence>
<organism evidence="1 2">
    <name type="scientific">Strongyloides papillosus</name>
    <name type="common">Intestinal threadworm</name>
    <dbReference type="NCBI Taxonomy" id="174720"/>
    <lineage>
        <taxon>Eukaryota</taxon>
        <taxon>Metazoa</taxon>
        <taxon>Ecdysozoa</taxon>
        <taxon>Nematoda</taxon>
        <taxon>Chromadorea</taxon>
        <taxon>Rhabditida</taxon>
        <taxon>Tylenchina</taxon>
        <taxon>Panagrolaimomorpha</taxon>
        <taxon>Strongyloidoidea</taxon>
        <taxon>Strongyloididae</taxon>
        <taxon>Strongyloides</taxon>
    </lineage>
</organism>
<keyword evidence="1" id="KW-1185">Reference proteome</keyword>
<reference evidence="2" key="1">
    <citation type="submission" date="2017-02" db="UniProtKB">
        <authorList>
            <consortium name="WormBaseParasite"/>
        </authorList>
    </citation>
    <scope>IDENTIFICATION</scope>
</reference>